<keyword evidence="5 11" id="KW-0347">Helicase</keyword>
<keyword evidence="9 11" id="KW-0234">DNA repair</keyword>
<evidence type="ECO:0000256" key="8">
    <source>
        <dbReference type="ARBA" id="ARBA00023125"/>
    </source>
</evidence>
<dbReference type="InterPro" id="IPR041851">
    <property type="entry name" value="RecD_N_sf"/>
</dbReference>
<dbReference type="Pfam" id="PF13245">
    <property type="entry name" value="AAA_19"/>
    <property type="match status" value="1"/>
</dbReference>
<dbReference type="InterPro" id="IPR027417">
    <property type="entry name" value="P-loop_NTPase"/>
</dbReference>
<evidence type="ECO:0000256" key="9">
    <source>
        <dbReference type="ARBA" id="ARBA00023204"/>
    </source>
</evidence>
<dbReference type="InterPro" id="IPR050534">
    <property type="entry name" value="Coronavir_polyprotein_1ab"/>
</dbReference>
<dbReference type="Gene3D" id="3.40.50.300">
    <property type="entry name" value="P-loop containing nucleotide triphosphate hydrolases"/>
    <property type="match status" value="3"/>
</dbReference>
<keyword evidence="6 11" id="KW-0269">Exonuclease</keyword>
<dbReference type="CDD" id="cd17933">
    <property type="entry name" value="DEXSc_RecD-like"/>
    <property type="match status" value="1"/>
</dbReference>
<comment type="similarity">
    <text evidence="11">Belongs to the RecD family.</text>
</comment>
<dbReference type="HAMAP" id="MF_01487">
    <property type="entry name" value="RecD"/>
    <property type="match status" value="1"/>
</dbReference>
<keyword evidence="8 11" id="KW-0238">DNA-binding</keyword>
<keyword evidence="15" id="KW-1185">Reference proteome</keyword>
<dbReference type="EMBL" id="FNEM01000008">
    <property type="protein sequence ID" value="SDJ44230.1"/>
    <property type="molecule type" value="Genomic_DNA"/>
</dbReference>
<dbReference type="GO" id="GO:0003677">
    <property type="term" value="F:DNA binding"/>
    <property type="evidence" value="ECO:0007669"/>
    <property type="project" value="UniProtKB-UniRule"/>
</dbReference>
<evidence type="ECO:0000259" key="13">
    <source>
        <dbReference type="Pfam" id="PF21185"/>
    </source>
</evidence>
<evidence type="ECO:0000256" key="11">
    <source>
        <dbReference type="HAMAP-Rule" id="MF_01487"/>
    </source>
</evidence>
<evidence type="ECO:0000256" key="3">
    <source>
        <dbReference type="ARBA" id="ARBA00022763"/>
    </source>
</evidence>
<dbReference type="GO" id="GO:0000724">
    <property type="term" value="P:double-strand break repair via homologous recombination"/>
    <property type="evidence" value="ECO:0007669"/>
    <property type="project" value="UniProtKB-UniRule"/>
</dbReference>
<dbReference type="Pfam" id="PF13538">
    <property type="entry name" value="UvrD_C_2"/>
    <property type="match status" value="1"/>
</dbReference>
<dbReference type="GO" id="GO:0008854">
    <property type="term" value="F:exodeoxyribonuclease V activity"/>
    <property type="evidence" value="ECO:0007669"/>
    <property type="project" value="InterPro"/>
</dbReference>
<comment type="miscellaneous">
    <text evidence="11">In the RecBCD complex, RecB has a slow 3'-5' helicase, an exonuclease activity and loads RecA onto ssDNA, RecD has a fast 5'-3' helicase activity, while RecC stimulates the ATPase and processivity of the RecB helicase and contributes to recognition of the Chi site.</text>
</comment>
<comment type="function">
    <text evidence="11">A helicase/nuclease that prepares dsDNA breaks (DSB) for recombinational DNA repair. Binds to DSBs and unwinds DNA via a highly rapid and processive ATP-dependent bidirectional helicase activity. Unwinds dsDNA until it encounters a Chi (crossover hotspot instigator) sequence from the 3' direction. Cuts ssDNA a few nucleotides 3' to the Chi site. The properties and activities of the enzyme are changed at Chi. The Chi-altered holoenzyme produces a long 3'-ssDNA overhang and facilitates RecA-binding to the ssDNA for homologous DNA recombination and repair. Holoenzyme degrades any linearized DNA that is unable to undergo homologous recombination. In the holoenzyme this subunit has ssDNA-dependent ATPase and 5'-3' helicase activity. When added to pre-assembled RecBC greatly stimulates nuclease activity and augments holoenzyme processivity. Negatively regulates the RecA-loading ability of RecBCD.</text>
</comment>
<accession>A0A1G8TU27</accession>
<keyword evidence="3 11" id="KW-0227">DNA damage</keyword>
<dbReference type="GO" id="GO:0043139">
    <property type="term" value="F:5'-3' DNA helicase activity"/>
    <property type="evidence" value="ECO:0007669"/>
    <property type="project" value="UniProtKB-UniRule"/>
</dbReference>
<dbReference type="Pfam" id="PF21185">
    <property type="entry name" value="RecD_N"/>
    <property type="match status" value="1"/>
</dbReference>
<evidence type="ECO:0000259" key="12">
    <source>
        <dbReference type="Pfam" id="PF13538"/>
    </source>
</evidence>
<dbReference type="OrthoDB" id="9803432at2"/>
<dbReference type="AlphaFoldDB" id="A0A1G8TU27"/>
<dbReference type="CDD" id="cd18809">
    <property type="entry name" value="SF1_C_RecD"/>
    <property type="match status" value="1"/>
</dbReference>
<keyword evidence="1 11" id="KW-0540">Nuclease</keyword>
<keyword evidence="7 11" id="KW-0067">ATP-binding</keyword>
<feature type="binding site" evidence="11">
    <location>
        <begin position="201"/>
        <end position="208"/>
    </location>
    <ligand>
        <name>ATP</name>
        <dbReference type="ChEBI" id="CHEBI:30616"/>
    </ligand>
</feature>
<evidence type="ECO:0000256" key="10">
    <source>
        <dbReference type="ARBA" id="ARBA00023235"/>
    </source>
</evidence>
<dbReference type="GO" id="GO:0009338">
    <property type="term" value="C:exodeoxyribonuclease V complex"/>
    <property type="evidence" value="ECO:0007669"/>
    <property type="project" value="InterPro"/>
</dbReference>
<proteinExistence type="inferred from homology"/>
<dbReference type="InterPro" id="IPR049550">
    <property type="entry name" value="RecD_N"/>
</dbReference>
<gene>
    <name evidence="11" type="primary">recD</name>
    <name evidence="14" type="ORF">SAMN04488540_10866</name>
</gene>
<evidence type="ECO:0000256" key="4">
    <source>
        <dbReference type="ARBA" id="ARBA00022801"/>
    </source>
</evidence>
<comment type="subunit">
    <text evidence="11">Heterotrimer of RecB, RecC and RecD. All subunits contribute to DNA-binding.</text>
</comment>
<name>A0A1G8TU27_9GAMM</name>
<comment type="catalytic activity">
    <reaction evidence="11">
        <text>ATP + H2O = ADP + phosphate + H(+)</text>
        <dbReference type="Rhea" id="RHEA:13065"/>
        <dbReference type="ChEBI" id="CHEBI:15377"/>
        <dbReference type="ChEBI" id="CHEBI:15378"/>
        <dbReference type="ChEBI" id="CHEBI:30616"/>
        <dbReference type="ChEBI" id="CHEBI:43474"/>
        <dbReference type="ChEBI" id="CHEBI:456216"/>
        <dbReference type="EC" id="5.6.2.3"/>
    </reaction>
</comment>
<dbReference type="GO" id="GO:0017116">
    <property type="term" value="F:single-stranded DNA helicase activity"/>
    <property type="evidence" value="ECO:0007669"/>
    <property type="project" value="TreeGrafter"/>
</dbReference>
<dbReference type="Gene3D" id="1.10.10.1020">
    <property type="entry name" value="RecBCD complex, subunit RecD, N-terminal domain"/>
    <property type="match status" value="1"/>
</dbReference>
<reference evidence="15" key="1">
    <citation type="submission" date="2016-10" db="EMBL/GenBank/DDBJ databases">
        <authorList>
            <person name="Varghese N."/>
            <person name="Submissions S."/>
        </authorList>
    </citation>
    <scope>NUCLEOTIDE SEQUENCE [LARGE SCALE GENOMIC DNA]</scope>
    <source>
        <strain evidence="15">DSM 23317</strain>
    </source>
</reference>
<dbReference type="GO" id="GO:0005524">
    <property type="term" value="F:ATP binding"/>
    <property type="evidence" value="ECO:0007669"/>
    <property type="project" value="UniProtKB-UniRule"/>
</dbReference>
<organism evidence="14 15">
    <name type="scientific">Ferrimonas sediminum</name>
    <dbReference type="NCBI Taxonomy" id="718193"/>
    <lineage>
        <taxon>Bacteria</taxon>
        <taxon>Pseudomonadati</taxon>
        <taxon>Pseudomonadota</taxon>
        <taxon>Gammaproteobacteria</taxon>
        <taxon>Alteromonadales</taxon>
        <taxon>Ferrimonadaceae</taxon>
        <taxon>Ferrimonas</taxon>
    </lineage>
</organism>
<evidence type="ECO:0000256" key="5">
    <source>
        <dbReference type="ARBA" id="ARBA00022806"/>
    </source>
</evidence>
<dbReference type="EC" id="5.6.2.3" evidence="11"/>
<dbReference type="GO" id="GO:0016887">
    <property type="term" value="F:ATP hydrolysis activity"/>
    <property type="evidence" value="ECO:0007669"/>
    <property type="project" value="RHEA"/>
</dbReference>
<dbReference type="RefSeq" id="WP_090365307.1">
    <property type="nucleotide sequence ID" value="NZ_FNEM01000008.1"/>
</dbReference>
<keyword evidence="4 11" id="KW-0378">Hydrolase</keyword>
<dbReference type="InterPro" id="IPR027785">
    <property type="entry name" value="UvrD-like_helicase_C"/>
</dbReference>
<evidence type="ECO:0000313" key="15">
    <source>
        <dbReference type="Proteomes" id="UP000199527"/>
    </source>
</evidence>
<dbReference type="PANTHER" id="PTHR43788">
    <property type="entry name" value="DNA2/NAM7 HELICASE FAMILY MEMBER"/>
    <property type="match status" value="1"/>
</dbReference>
<dbReference type="Proteomes" id="UP000199527">
    <property type="component" value="Unassembled WGS sequence"/>
</dbReference>
<feature type="domain" description="UvrD-like helicase C-terminal" evidence="12">
    <location>
        <begin position="610"/>
        <end position="656"/>
    </location>
</feature>
<evidence type="ECO:0000256" key="6">
    <source>
        <dbReference type="ARBA" id="ARBA00022839"/>
    </source>
</evidence>
<feature type="domain" description="RecBCD enzyme subunit RecD N-terminal" evidence="13">
    <location>
        <begin position="16"/>
        <end position="130"/>
    </location>
</feature>
<sequence>MTPESLFDALSDYLDEGWLRPLDLALARLLLEQEPDTPAQVLLAAVWASHQLGRGHLCLDIEQLLNLPQQVLALPPEGRKPAQLPLPSSLMAQWSPESWLPALARAAVVSVDGQDQDHSRPLVLSQGRLYLRRYFRYECQVAEGLAARLMPLAVDAKALRCQLESLFAPLKSETEQQGSEVHWQSVAAALACRSRFTVISGGPGTGKTTTVVRLLAALQQLAMDSGAALRIKLAAPTGKAAARLSESLSGALSQLPEPLAAAIPTQVSTLHRLLGSRPDSRQFKHHQGNPMHLDLLVVDEASMVDLEMMAALLAALPPQARLILLGDKDQLASVEAGAVLGDLCEQAAKPRYWPATTDYLHSHSGYQLQAWQGPGTALEQQIALLRKSHRFDANSGIGHLAQAVNEGQPEQANALWHRGWRDLQQRRLTGAEDTYLERLCIEGEGETGEAHRRVLEEGRSPQGYGHYLSLMHQGGDALNQRAQQCQAPEQWQMLFTSQEQWIKELLKAFGEFQLLCAVRDGDYGVSGLNRRIASALCRRGLISQDSGWYAGRPVILSRNDYSLKLMNGDVGLCLPVWDEQGQRRLRVAFLTPEGGIKTVMPSRLSSVETVYAMTVHKSQGSEFAHTAMVLPASDSPILTRELVYTGITRARHWFTLLTPTPRLFAAAIGRRTVRASGLSQRLASLTPP</sequence>
<evidence type="ECO:0000313" key="14">
    <source>
        <dbReference type="EMBL" id="SDJ44230.1"/>
    </source>
</evidence>
<evidence type="ECO:0000256" key="2">
    <source>
        <dbReference type="ARBA" id="ARBA00022741"/>
    </source>
</evidence>
<keyword evidence="2 11" id="KW-0547">Nucleotide-binding</keyword>
<dbReference type="PANTHER" id="PTHR43788:SF6">
    <property type="entry name" value="DNA HELICASE B"/>
    <property type="match status" value="1"/>
</dbReference>
<protein>
    <recommendedName>
        <fullName evidence="11">RecBCD enzyme subunit RecD</fullName>
        <ecNumber evidence="11">5.6.2.3</ecNumber>
    </recommendedName>
    <alternativeName>
        <fullName evidence="11">DNA 5'-3' helicase subunit RecD</fullName>
    </alternativeName>
    <alternativeName>
        <fullName evidence="11">Exonuclease V subunit RecD</fullName>
        <shortName evidence="11">ExoV subunit RecD</shortName>
    </alternativeName>
    <alternativeName>
        <fullName evidence="11">Helicase/nuclease RecBCD subunit RecD</fullName>
    </alternativeName>
</protein>
<dbReference type="NCBIfam" id="TIGR01447">
    <property type="entry name" value="recD"/>
    <property type="match status" value="1"/>
</dbReference>
<evidence type="ECO:0000256" key="1">
    <source>
        <dbReference type="ARBA" id="ARBA00022722"/>
    </source>
</evidence>
<keyword evidence="10 11" id="KW-0413">Isomerase</keyword>
<evidence type="ECO:0000256" key="7">
    <source>
        <dbReference type="ARBA" id="ARBA00022840"/>
    </source>
</evidence>
<dbReference type="SUPFAM" id="SSF52540">
    <property type="entry name" value="P-loop containing nucleoside triphosphate hydrolases"/>
    <property type="match status" value="2"/>
</dbReference>
<dbReference type="InterPro" id="IPR006344">
    <property type="entry name" value="RecD"/>
</dbReference>